<dbReference type="Gene3D" id="3.40.50.1240">
    <property type="entry name" value="Phosphoglycerate mutase-like"/>
    <property type="match status" value="1"/>
</dbReference>
<proteinExistence type="predicted"/>
<dbReference type="InterPro" id="IPR029033">
    <property type="entry name" value="His_PPase_superfam"/>
</dbReference>
<accession>A0A107EP79</accession>
<comment type="caution">
    <text evidence="1">The sequence shown here is derived from an EMBL/GenBank/DDBJ whole genome shotgun (WGS) entry which is preliminary data.</text>
</comment>
<sequence length="193" mass="20300">MSLHVRLIAHAATRAMRTGVFPDDDPLDARGLAQAADARASWPCPPGATVVCAPARCARQTAAALALDATVEPALADIDYGRWRGRRVADVAREAPSDLHAWMTDPSASPHGGDSFDAVRRRIDAWLDRLPPAGDVIAIASATVIRAALAHASCLAAETAWRMDITPLSAVELSRNRQGWTSLSGPAPPADGA</sequence>
<evidence type="ECO:0000313" key="1">
    <source>
        <dbReference type="EMBL" id="KWD92800.1"/>
    </source>
</evidence>
<dbReference type="RefSeq" id="WP_060327294.1">
    <property type="nucleotide sequence ID" value="NZ_CP013464.1"/>
</dbReference>
<dbReference type="InterPro" id="IPR013078">
    <property type="entry name" value="His_Pase_superF_clade-1"/>
</dbReference>
<dbReference type="EMBL" id="LPIX01000105">
    <property type="protein sequence ID" value="KWD92800.1"/>
    <property type="molecule type" value="Genomic_DNA"/>
</dbReference>
<dbReference type="Proteomes" id="UP000062998">
    <property type="component" value="Unassembled WGS sequence"/>
</dbReference>
<gene>
    <name evidence="1" type="ORF">WL73_28455</name>
</gene>
<dbReference type="AlphaFoldDB" id="A0A107EP79"/>
<evidence type="ECO:0000313" key="2">
    <source>
        <dbReference type="Proteomes" id="UP000062998"/>
    </source>
</evidence>
<dbReference type="SUPFAM" id="SSF53254">
    <property type="entry name" value="Phosphoglycerate mutase-like"/>
    <property type="match status" value="1"/>
</dbReference>
<name>A0A107EP79_9BURK</name>
<dbReference type="OrthoDB" id="7502553at2"/>
<protein>
    <submittedName>
        <fullName evidence="1">Phosphoglycerate mutase</fullName>
    </submittedName>
</protein>
<dbReference type="Pfam" id="PF00300">
    <property type="entry name" value="His_Phos_1"/>
    <property type="match status" value="1"/>
</dbReference>
<dbReference type="SMART" id="SM00855">
    <property type="entry name" value="PGAM"/>
    <property type="match status" value="1"/>
</dbReference>
<reference evidence="1 2" key="1">
    <citation type="submission" date="2015-11" db="EMBL/GenBank/DDBJ databases">
        <title>Expanding the genomic diversity of Burkholderia species for the development of highly accurate diagnostics.</title>
        <authorList>
            <person name="Sahl J."/>
            <person name="Keim P."/>
            <person name="Wagner D."/>
        </authorList>
    </citation>
    <scope>NUCLEOTIDE SEQUENCE [LARGE SCALE GENOMIC DNA]</scope>
    <source>
        <strain evidence="1 2">MSMB2167WGS</strain>
    </source>
</reference>
<organism evidence="1 2">
    <name type="scientific">Burkholderia ubonensis</name>
    <dbReference type="NCBI Taxonomy" id="101571"/>
    <lineage>
        <taxon>Bacteria</taxon>
        <taxon>Pseudomonadati</taxon>
        <taxon>Pseudomonadota</taxon>
        <taxon>Betaproteobacteria</taxon>
        <taxon>Burkholderiales</taxon>
        <taxon>Burkholderiaceae</taxon>
        <taxon>Burkholderia</taxon>
        <taxon>Burkholderia cepacia complex</taxon>
    </lineage>
</organism>